<dbReference type="Proteomes" id="UP001151752">
    <property type="component" value="Chromosome 19"/>
</dbReference>
<accession>A0A9Q0W6B1</accession>
<feature type="non-terminal residue" evidence="1">
    <location>
        <position position="71"/>
    </location>
</feature>
<comment type="caution">
    <text evidence="1">The sequence shown here is derived from an EMBL/GenBank/DDBJ whole genome shotgun (WGS) entry which is preliminary data.</text>
</comment>
<organism evidence="1 2">
    <name type="scientific">Salix koriyanagi</name>
    <dbReference type="NCBI Taxonomy" id="2511006"/>
    <lineage>
        <taxon>Eukaryota</taxon>
        <taxon>Viridiplantae</taxon>
        <taxon>Streptophyta</taxon>
        <taxon>Embryophyta</taxon>
        <taxon>Tracheophyta</taxon>
        <taxon>Spermatophyta</taxon>
        <taxon>Magnoliopsida</taxon>
        <taxon>eudicotyledons</taxon>
        <taxon>Gunneridae</taxon>
        <taxon>Pentapetalae</taxon>
        <taxon>rosids</taxon>
        <taxon>fabids</taxon>
        <taxon>Malpighiales</taxon>
        <taxon>Salicaceae</taxon>
        <taxon>Saliceae</taxon>
        <taxon>Salix</taxon>
    </lineage>
</organism>
<dbReference type="AlphaFoldDB" id="A0A9Q0W6B1"/>
<dbReference type="InterPro" id="IPR035897">
    <property type="entry name" value="Toll_tir_struct_dom_sf"/>
</dbReference>
<dbReference type="Gene3D" id="3.40.50.10140">
    <property type="entry name" value="Toll/interleukin-1 receptor homology (TIR) domain"/>
    <property type="match status" value="1"/>
</dbReference>
<gene>
    <name evidence="1" type="ORF">OIU74_024193</name>
</gene>
<evidence type="ECO:0000313" key="2">
    <source>
        <dbReference type="Proteomes" id="UP001151752"/>
    </source>
</evidence>
<reference evidence="1" key="2">
    <citation type="journal article" date="2023" name="Int. J. Mol. Sci.">
        <title>De Novo Assembly and Annotation of 11 Diverse Shrub Willow (Salix) Genomes Reveals Novel Gene Organization in Sex-Linked Regions.</title>
        <authorList>
            <person name="Hyden B."/>
            <person name="Feng K."/>
            <person name="Yates T.B."/>
            <person name="Jawdy S."/>
            <person name="Cereghino C."/>
            <person name="Smart L.B."/>
            <person name="Muchero W."/>
        </authorList>
    </citation>
    <scope>NUCLEOTIDE SEQUENCE</scope>
    <source>
        <tissue evidence="1">Shoot tip</tissue>
    </source>
</reference>
<dbReference type="EMBL" id="JAPFFM010000005">
    <property type="protein sequence ID" value="KAJ6761494.1"/>
    <property type="molecule type" value="Genomic_DNA"/>
</dbReference>
<reference evidence="1" key="1">
    <citation type="submission" date="2022-11" db="EMBL/GenBank/DDBJ databases">
        <authorList>
            <person name="Hyden B.L."/>
            <person name="Feng K."/>
            <person name="Yates T."/>
            <person name="Jawdy S."/>
            <person name="Smart L.B."/>
            <person name="Muchero W."/>
        </authorList>
    </citation>
    <scope>NUCLEOTIDE SEQUENCE</scope>
    <source>
        <tissue evidence="1">Shoot tip</tissue>
    </source>
</reference>
<name>A0A9Q0W6B1_9ROSI</name>
<keyword evidence="2" id="KW-1185">Reference proteome</keyword>
<evidence type="ECO:0000313" key="1">
    <source>
        <dbReference type="EMBL" id="KAJ6761494.1"/>
    </source>
</evidence>
<sequence>MISRRRYRMKVIKGTGGLTVDPSDVEEQKQLCGQDLRLCAFIRMVSGEKLQEWKKALRKAATLLGWHSENG</sequence>
<protein>
    <submittedName>
        <fullName evidence="1">Uncharacterized protein</fullName>
    </submittedName>
</protein>
<proteinExistence type="predicted"/>